<evidence type="ECO:0000313" key="4">
    <source>
        <dbReference type="Proteomes" id="UP001589710"/>
    </source>
</evidence>
<feature type="chain" id="PRO_5045572445" evidence="2">
    <location>
        <begin position="30"/>
        <end position="59"/>
    </location>
</feature>
<dbReference type="EMBL" id="JBHMCG010000052">
    <property type="protein sequence ID" value="MFB9572987.1"/>
    <property type="molecule type" value="Genomic_DNA"/>
</dbReference>
<evidence type="ECO:0000313" key="3">
    <source>
        <dbReference type="EMBL" id="MFB9572987.1"/>
    </source>
</evidence>
<comment type="caution">
    <text evidence="3">The sequence shown here is derived from an EMBL/GenBank/DDBJ whole genome shotgun (WGS) entry which is preliminary data.</text>
</comment>
<gene>
    <name evidence="3" type="ORF">ACFFTL_11785</name>
</gene>
<dbReference type="RefSeq" id="WP_345509774.1">
    <property type="nucleotide sequence ID" value="NZ_BAAAXD010000004.1"/>
</dbReference>
<feature type="signal peptide" evidence="2">
    <location>
        <begin position="1"/>
        <end position="29"/>
    </location>
</feature>
<dbReference type="Proteomes" id="UP001589710">
    <property type="component" value="Unassembled WGS sequence"/>
</dbReference>
<evidence type="ECO:0000256" key="2">
    <source>
        <dbReference type="SAM" id="SignalP"/>
    </source>
</evidence>
<accession>A0ABV5R5H2</accession>
<name>A0ABV5R5H2_9ACTN</name>
<evidence type="ECO:0000256" key="1">
    <source>
        <dbReference type="SAM" id="MobiDB-lite"/>
    </source>
</evidence>
<keyword evidence="2" id="KW-0732">Signal</keyword>
<sequence length="59" mass="6008">MTRASARRRSRLLAAGLPLVLLPAGQAVAAGAMGTTGAGTDRAASSGLPNRQMRFGRLT</sequence>
<protein>
    <submittedName>
        <fullName evidence="3">Uncharacterized protein</fullName>
    </submittedName>
</protein>
<organism evidence="3 4">
    <name type="scientific">Streptomyces yanii</name>
    <dbReference type="NCBI Taxonomy" id="78510"/>
    <lineage>
        <taxon>Bacteria</taxon>
        <taxon>Bacillati</taxon>
        <taxon>Actinomycetota</taxon>
        <taxon>Actinomycetes</taxon>
        <taxon>Kitasatosporales</taxon>
        <taxon>Streptomycetaceae</taxon>
        <taxon>Streptomyces</taxon>
    </lineage>
</organism>
<proteinExistence type="predicted"/>
<reference evidence="3 4" key="1">
    <citation type="submission" date="2024-09" db="EMBL/GenBank/DDBJ databases">
        <authorList>
            <person name="Sun Q."/>
            <person name="Mori K."/>
        </authorList>
    </citation>
    <scope>NUCLEOTIDE SEQUENCE [LARGE SCALE GENOMIC DNA]</scope>
    <source>
        <strain evidence="3 4">JCM 3331</strain>
    </source>
</reference>
<keyword evidence="4" id="KW-1185">Reference proteome</keyword>
<feature type="region of interest" description="Disordered" evidence="1">
    <location>
        <begin position="34"/>
        <end position="59"/>
    </location>
</feature>